<dbReference type="AlphaFoldDB" id="A0A8X8WI25"/>
<gene>
    <name evidence="1" type="ORF">SASPL_145212</name>
</gene>
<proteinExistence type="predicted"/>
<evidence type="ECO:0000313" key="1">
    <source>
        <dbReference type="EMBL" id="KAG6394623.1"/>
    </source>
</evidence>
<comment type="caution">
    <text evidence="1">The sequence shown here is derived from an EMBL/GenBank/DDBJ whole genome shotgun (WGS) entry which is preliminary data.</text>
</comment>
<name>A0A8X8WI25_SALSN</name>
<accession>A0A8X8WI25</accession>
<protein>
    <submittedName>
        <fullName evidence="1">Uncharacterized protein</fullName>
    </submittedName>
</protein>
<reference evidence="1" key="1">
    <citation type="submission" date="2018-01" db="EMBL/GenBank/DDBJ databases">
        <authorList>
            <person name="Mao J.F."/>
        </authorList>
    </citation>
    <scope>NUCLEOTIDE SEQUENCE</scope>
    <source>
        <strain evidence="1">Huo1</strain>
        <tissue evidence="1">Leaf</tissue>
    </source>
</reference>
<dbReference type="EMBL" id="PNBA02000017">
    <property type="protein sequence ID" value="KAG6394623.1"/>
    <property type="molecule type" value="Genomic_DNA"/>
</dbReference>
<reference evidence="1" key="2">
    <citation type="submission" date="2020-08" db="EMBL/GenBank/DDBJ databases">
        <title>Plant Genome Project.</title>
        <authorList>
            <person name="Zhang R.-G."/>
        </authorList>
    </citation>
    <scope>NUCLEOTIDE SEQUENCE</scope>
    <source>
        <strain evidence="1">Huo1</strain>
        <tissue evidence="1">Leaf</tissue>
    </source>
</reference>
<sequence length="140" mass="16096">MRSIAPERRSMDDPLFSDVFTSYDADEPSKNSNSNIFSMPVYNTPVYDKDIFYELPEALKNSNNSILSMPVHDTPVYDEDMLSMQVYDEPIYDEDILSILVYEKLVYDEDIFYELPGLVSKSPPHSVKFDEDEDVAVNDG</sequence>
<dbReference type="Proteomes" id="UP000298416">
    <property type="component" value="Unassembled WGS sequence"/>
</dbReference>
<organism evidence="1">
    <name type="scientific">Salvia splendens</name>
    <name type="common">Scarlet sage</name>
    <dbReference type="NCBI Taxonomy" id="180675"/>
    <lineage>
        <taxon>Eukaryota</taxon>
        <taxon>Viridiplantae</taxon>
        <taxon>Streptophyta</taxon>
        <taxon>Embryophyta</taxon>
        <taxon>Tracheophyta</taxon>
        <taxon>Spermatophyta</taxon>
        <taxon>Magnoliopsida</taxon>
        <taxon>eudicotyledons</taxon>
        <taxon>Gunneridae</taxon>
        <taxon>Pentapetalae</taxon>
        <taxon>asterids</taxon>
        <taxon>lamiids</taxon>
        <taxon>Lamiales</taxon>
        <taxon>Lamiaceae</taxon>
        <taxon>Nepetoideae</taxon>
        <taxon>Mentheae</taxon>
        <taxon>Salviinae</taxon>
        <taxon>Salvia</taxon>
        <taxon>Salvia subgen. Calosphace</taxon>
        <taxon>core Calosphace</taxon>
    </lineage>
</organism>
<keyword evidence="2" id="KW-1185">Reference proteome</keyword>
<evidence type="ECO:0000313" key="2">
    <source>
        <dbReference type="Proteomes" id="UP000298416"/>
    </source>
</evidence>